<dbReference type="PIRSF" id="PIRSF000398">
    <property type="entry name" value="M_m6A_EcoRV"/>
    <property type="match status" value="1"/>
</dbReference>
<dbReference type="InterPro" id="IPR002052">
    <property type="entry name" value="DNA_methylase_N6_adenine_CS"/>
</dbReference>
<evidence type="ECO:0000256" key="4">
    <source>
        <dbReference type="ARBA" id="ARBA00022679"/>
    </source>
</evidence>
<feature type="binding site" evidence="7">
    <location>
        <position position="58"/>
    </location>
    <ligand>
        <name>S-adenosyl-L-methionine</name>
        <dbReference type="ChEBI" id="CHEBI:59789"/>
    </ligand>
</feature>
<protein>
    <recommendedName>
        <fullName evidence="2 8">Site-specific DNA-methyltransferase (adenine-specific)</fullName>
        <ecNumber evidence="2 8">2.1.1.72</ecNumber>
    </recommendedName>
</protein>
<dbReference type="InterPro" id="IPR012263">
    <property type="entry name" value="M_m6A_EcoRV"/>
</dbReference>
<dbReference type="Proteomes" id="UP000294567">
    <property type="component" value="Unassembled WGS sequence"/>
</dbReference>
<evidence type="ECO:0000256" key="1">
    <source>
        <dbReference type="ARBA" id="ARBA00006594"/>
    </source>
</evidence>
<dbReference type="EMBL" id="SMAE01000008">
    <property type="protein sequence ID" value="TCS88498.1"/>
    <property type="molecule type" value="Genomic_DNA"/>
</dbReference>
<dbReference type="EC" id="2.1.1.72" evidence="2 8"/>
<dbReference type="InterPro" id="IPR012327">
    <property type="entry name" value="MeTrfase_D12"/>
</dbReference>
<dbReference type="InterPro" id="IPR023095">
    <property type="entry name" value="Ade_MeTrfase_dom_2"/>
</dbReference>
<feature type="binding site" evidence="7">
    <location>
        <position position="17"/>
    </location>
    <ligand>
        <name>S-adenosyl-L-methionine</name>
        <dbReference type="ChEBI" id="CHEBI:59789"/>
    </ligand>
</feature>
<evidence type="ECO:0000313" key="10">
    <source>
        <dbReference type="EMBL" id="TCS88498.1"/>
    </source>
</evidence>
<feature type="coiled-coil region" evidence="9">
    <location>
        <begin position="60"/>
        <end position="87"/>
    </location>
</feature>
<keyword evidence="5 8" id="KW-0949">S-adenosyl-L-methionine</keyword>
<dbReference type="RefSeq" id="WP_132027990.1">
    <property type="nucleotide sequence ID" value="NZ_CP068564.1"/>
</dbReference>
<evidence type="ECO:0000256" key="9">
    <source>
        <dbReference type="SAM" id="Coils"/>
    </source>
</evidence>
<evidence type="ECO:0000256" key="5">
    <source>
        <dbReference type="ARBA" id="ARBA00022691"/>
    </source>
</evidence>
<gene>
    <name evidence="10" type="ORF">EDD65_10830</name>
</gene>
<proteinExistence type="inferred from homology"/>
<comment type="similarity">
    <text evidence="1 8">Belongs to the N(4)/N(6)-methyltransferase family.</text>
</comment>
<dbReference type="PANTHER" id="PTHR30481">
    <property type="entry name" value="DNA ADENINE METHYLASE"/>
    <property type="match status" value="1"/>
</dbReference>
<dbReference type="AlphaFoldDB" id="A0A4R3KTB0"/>
<organism evidence="10 11">
    <name type="scientific">Keratinibaculum paraultunense</name>
    <dbReference type="NCBI Taxonomy" id="1278232"/>
    <lineage>
        <taxon>Bacteria</taxon>
        <taxon>Bacillati</taxon>
        <taxon>Bacillota</taxon>
        <taxon>Tissierellia</taxon>
        <taxon>Tissierellales</taxon>
        <taxon>Tepidimicrobiaceae</taxon>
        <taxon>Keratinibaculum</taxon>
    </lineage>
</organism>
<evidence type="ECO:0000313" key="11">
    <source>
        <dbReference type="Proteomes" id="UP000294567"/>
    </source>
</evidence>
<feature type="binding site" evidence="7">
    <location>
        <position position="13"/>
    </location>
    <ligand>
        <name>S-adenosyl-L-methionine</name>
        <dbReference type="ChEBI" id="CHEBI:59789"/>
    </ligand>
</feature>
<keyword evidence="11" id="KW-1185">Reference proteome</keyword>
<dbReference type="Pfam" id="PF02086">
    <property type="entry name" value="MethyltransfD12"/>
    <property type="match status" value="1"/>
</dbReference>
<dbReference type="InterPro" id="IPR029063">
    <property type="entry name" value="SAM-dependent_MTases_sf"/>
</dbReference>
<dbReference type="GO" id="GO:0043565">
    <property type="term" value="F:sequence-specific DNA binding"/>
    <property type="evidence" value="ECO:0007669"/>
    <property type="project" value="TreeGrafter"/>
</dbReference>
<feature type="binding site" evidence="7">
    <location>
        <position position="189"/>
    </location>
    <ligand>
        <name>S-adenosyl-L-methionine</name>
        <dbReference type="ChEBI" id="CHEBI:59789"/>
    </ligand>
</feature>
<dbReference type="GO" id="GO:0009307">
    <property type="term" value="P:DNA restriction-modification system"/>
    <property type="evidence" value="ECO:0007669"/>
    <property type="project" value="InterPro"/>
</dbReference>
<name>A0A4R3KTB0_9FIRM</name>
<dbReference type="Gene3D" id="1.10.1020.10">
    <property type="entry name" value="Adenine-specific Methyltransferase, Domain 2"/>
    <property type="match status" value="1"/>
</dbReference>
<dbReference type="GO" id="GO:1904047">
    <property type="term" value="F:S-adenosyl-L-methionine binding"/>
    <property type="evidence" value="ECO:0007669"/>
    <property type="project" value="TreeGrafter"/>
</dbReference>
<reference evidence="10 11" key="1">
    <citation type="submission" date="2019-03" db="EMBL/GenBank/DDBJ databases">
        <title>Genomic Encyclopedia of Type Strains, Phase IV (KMG-IV): sequencing the most valuable type-strain genomes for metagenomic binning, comparative biology and taxonomic classification.</title>
        <authorList>
            <person name="Goeker M."/>
        </authorList>
    </citation>
    <scope>NUCLEOTIDE SEQUENCE [LARGE SCALE GENOMIC DNA]</scope>
    <source>
        <strain evidence="10 11">DSM 26752</strain>
    </source>
</reference>
<evidence type="ECO:0000256" key="3">
    <source>
        <dbReference type="ARBA" id="ARBA00022603"/>
    </source>
</evidence>
<evidence type="ECO:0000256" key="7">
    <source>
        <dbReference type="PIRSR" id="PIRSR000398-1"/>
    </source>
</evidence>
<comment type="caution">
    <text evidence="10">The sequence shown here is derived from an EMBL/GenBank/DDBJ whole genome shotgun (WGS) entry which is preliminary data.</text>
</comment>
<dbReference type="PRINTS" id="PR00505">
    <property type="entry name" value="D12N6MTFRASE"/>
</dbReference>
<comment type="catalytic activity">
    <reaction evidence="6 8">
        <text>a 2'-deoxyadenosine in DNA + S-adenosyl-L-methionine = an N(6)-methyl-2'-deoxyadenosine in DNA + S-adenosyl-L-homocysteine + H(+)</text>
        <dbReference type="Rhea" id="RHEA:15197"/>
        <dbReference type="Rhea" id="RHEA-COMP:12418"/>
        <dbReference type="Rhea" id="RHEA-COMP:12419"/>
        <dbReference type="ChEBI" id="CHEBI:15378"/>
        <dbReference type="ChEBI" id="CHEBI:57856"/>
        <dbReference type="ChEBI" id="CHEBI:59789"/>
        <dbReference type="ChEBI" id="CHEBI:90615"/>
        <dbReference type="ChEBI" id="CHEBI:90616"/>
        <dbReference type="EC" id="2.1.1.72"/>
    </reaction>
</comment>
<evidence type="ECO:0000256" key="2">
    <source>
        <dbReference type="ARBA" id="ARBA00011900"/>
    </source>
</evidence>
<keyword evidence="9" id="KW-0175">Coiled coil</keyword>
<keyword evidence="4 8" id="KW-0808">Transferase</keyword>
<dbReference type="NCBIfam" id="TIGR00571">
    <property type="entry name" value="dam"/>
    <property type="match status" value="1"/>
</dbReference>
<keyword evidence="3 8" id="KW-0489">Methyltransferase</keyword>
<sequence>MKKNDLVMPVVKWVGGKRQLLPEIEKYIPSYYSTYYEPFVGGGAVLFHLQPRKAVINDINEELMNLYQVIKDNVDELIEDLKRHKNEEGYYYKIRELDRDIKKYKSLSPIERASRIHYLNKTCYNGLFRVNSQGQFNTPFGRYKNPNIVNEETLRAVSKYFNSADITFKCCDFEEAVKGAEKDSFVYFDPPYDPINDTSSFTGYDKGGFDREEQKRLKRLCDKLNEEGIKFLLSNSKTEFILELYKDYRIKIVQANRVINSKGNKRGAVDEVLVMNYE</sequence>
<dbReference type="PROSITE" id="PS00092">
    <property type="entry name" value="N6_MTASE"/>
    <property type="match status" value="1"/>
</dbReference>
<evidence type="ECO:0000256" key="8">
    <source>
        <dbReference type="RuleBase" id="RU361257"/>
    </source>
</evidence>
<dbReference type="Gene3D" id="3.40.50.150">
    <property type="entry name" value="Vaccinia Virus protein VP39"/>
    <property type="match status" value="1"/>
</dbReference>
<dbReference type="GO" id="GO:0009007">
    <property type="term" value="F:site-specific DNA-methyltransferase (adenine-specific) activity"/>
    <property type="evidence" value="ECO:0007669"/>
    <property type="project" value="UniProtKB-UniRule"/>
</dbReference>
<dbReference type="GO" id="GO:0032259">
    <property type="term" value="P:methylation"/>
    <property type="evidence" value="ECO:0007669"/>
    <property type="project" value="UniProtKB-KW"/>
</dbReference>
<dbReference type="OrthoDB" id="9805629at2"/>
<dbReference type="SUPFAM" id="SSF53335">
    <property type="entry name" value="S-adenosyl-L-methionine-dependent methyltransferases"/>
    <property type="match status" value="1"/>
</dbReference>
<dbReference type="PANTHER" id="PTHR30481:SF3">
    <property type="entry name" value="DNA ADENINE METHYLASE"/>
    <property type="match status" value="1"/>
</dbReference>
<dbReference type="GO" id="GO:0006298">
    <property type="term" value="P:mismatch repair"/>
    <property type="evidence" value="ECO:0007669"/>
    <property type="project" value="TreeGrafter"/>
</dbReference>
<accession>A0A4R3KTB0</accession>
<evidence type="ECO:0000256" key="6">
    <source>
        <dbReference type="ARBA" id="ARBA00047942"/>
    </source>
</evidence>